<keyword evidence="2" id="KW-1185">Reference proteome</keyword>
<proteinExistence type="predicted"/>
<gene>
    <name evidence="1" type="ORF">GCM10008942_01190</name>
</gene>
<sequence length="71" mass="7632">MTKHRDKFMIAACVVVGLAFVSLHGQHHPGFGPMGWANAGGRTVSVGFMAHMIQLQFRQALAAVGTVITIR</sequence>
<organism evidence="1 2">
    <name type="scientific">Rhizomicrobium electricum</name>
    <dbReference type="NCBI Taxonomy" id="480070"/>
    <lineage>
        <taxon>Bacteria</taxon>
        <taxon>Pseudomonadati</taxon>
        <taxon>Pseudomonadota</taxon>
        <taxon>Alphaproteobacteria</taxon>
        <taxon>Micropepsales</taxon>
        <taxon>Micropepsaceae</taxon>
        <taxon>Rhizomicrobium</taxon>
    </lineage>
</organism>
<name>A0ABN1E0M3_9PROT</name>
<dbReference type="EMBL" id="BAAADD010000001">
    <property type="protein sequence ID" value="GAA0556488.1"/>
    <property type="molecule type" value="Genomic_DNA"/>
</dbReference>
<comment type="caution">
    <text evidence="1">The sequence shown here is derived from an EMBL/GenBank/DDBJ whole genome shotgun (WGS) entry which is preliminary data.</text>
</comment>
<dbReference type="Proteomes" id="UP001499951">
    <property type="component" value="Unassembled WGS sequence"/>
</dbReference>
<dbReference type="RefSeq" id="WP_166930404.1">
    <property type="nucleotide sequence ID" value="NZ_BAAADD010000001.1"/>
</dbReference>
<evidence type="ECO:0000313" key="2">
    <source>
        <dbReference type="Proteomes" id="UP001499951"/>
    </source>
</evidence>
<accession>A0ABN1E0M3</accession>
<protein>
    <submittedName>
        <fullName evidence="1">Uncharacterized protein</fullName>
    </submittedName>
</protein>
<reference evidence="1 2" key="1">
    <citation type="journal article" date="2019" name="Int. J. Syst. Evol. Microbiol.">
        <title>The Global Catalogue of Microorganisms (GCM) 10K type strain sequencing project: providing services to taxonomists for standard genome sequencing and annotation.</title>
        <authorList>
            <consortium name="The Broad Institute Genomics Platform"/>
            <consortium name="The Broad Institute Genome Sequencing Center for Infectious Disease"/>
            <person name="Wu L."/>
            <person name="Ma J."/>
        </authorList>
    </citation>
    <scope>NUCLEOTIDE SEQUENCE [LARGE SCALE GENOMIC DNA]</scope>
    <source>
        <strain evidence="1 2">JCM 15089</strain>
    </source>
</reference>
<evidence type="ECO:0000313" key="1">
    <source>
        <dbReference type="EMBL" id="GAA0556488.1"/>
    </source>
</evidence>